<name>A0A2H5Y613_9CHLR</name>
<proteinExistence type="predicted"/>
<dbReference type="PANTHER" id="PTHR35007:SF1">
    <property type="entry name" value="PILUS ASSEMBLY PROTEIN"/>
    <property type="match status" value="1"/>
</dbReference>
<dbReference type="InterPro" id="IPR042094">
    <property type="entry name" value="T2SS_GspF_sf"/>
</dbReference>
<evidence type="ECO:0000256" key="5">
    <source>
        <dbReference type="ARBA" id="ARBA00023136"/>
    </source>
</evidence>
<evidence type="ECO:0000259" key="7">
    <source>
        <dbReference type="Pfam" id="PF00482"/>
    </source>
</evidence>
<evidence type="ECO:0000313" key="9">
    <source>
        <dbReference type="Proteomes" id="UP000236642"/>
    </source>
</evidence>
<feature type="transmembrane region" description="Helical" evidence="6">
    <location>
        <begin position="113"/>
        <end position="133"/>
    </location>
</feature>
<accession>A0A2H5Y613</accession>
<dbReference type="InterPro" id="IPR018076">
    <property type="entry name" value="T2SS_GspF_dom"/>
</dbReference>
<keyword evidence="2" id="KW-1003">Cell membrane</keyword>
<dbReference type="GO" id="GO:0005886">
    <property type="term" value="C:plasma membrane"/>
    <property type="evidence" value="ECO:0007669"/>
    <property type="project" value="UniProtKB-SubCell"/>
</dbReference>
<feature type="transmembrane region" description="Helical" evidence="6">
    <location>
        <begin position="285"/>
        <end position="305"/>
    </location>
</feature>
<dbReference type="Gene3D" id="1.20.81.30">
    <property type="entry name" value="Type II secretion system (T2SS), domain F"/>
    <property type="match status" value="1"/>
</dbReference>
<gene>
    <name evidence="8" type="ORF">HRbin22_01127</name>
</gene>
<feature type="transmembrane region" description="Helical" evidence="6">
    <location>
        <begin position="6"/>
        <end position="24"/>
    </location>
</feature>
<reference evidence="9" key="1">
    <citation type="submission" date="2017-09" db="EMBL/GenBank/DDBJ databases">
        <title>Metaegenomics of thermophilic ammonia-oxidizing enrichment culture.</title>
        <authorList>
            <person name="Kato S."/>
            <person name="Suzuki K."/>
        </authorList>
    </citation>
    <scope>NUCLEOTIDE SEQUENCE [LARGE SCALE GENOMIC DNA]</scope>
</reference>
<evidence type="ECO:0000256" key="3">
    <source>
        <dbReference type="ARBA" id="ARBA00022692"/>
    </source>
</evidence>
<evidence type="ECO:0000256" key="1">
    <source>
        <dbReference type="ARBA" id="ARBA00004651"/>
    </source>
</evidence>
<evidence type="ECO:0000256" key="2">
    <source>
        <dbReference type="ARBA" id="ARBA00022475"/>
    </source>
</evidence>
<feature type="transmembrane region" description="Helical" evidence="6">
    <location>
        <begin position="317"/>
        <end position="337"/>
    </location>
</feature>
<keyword evidence="3 6" id="KW-0812">Transmembrane</keyword>
<sequence length="345" mass="39113">MMSAMLIVGMGFGVIGLLLAWLLLAPEEEPEETPGRVSLATEGELEEAFLAFASQAWGMETGPDPMEERLQAIRAWIQERLTALRGPGRRIRDLERGITRWLRRRLAEADLPWHPLEWMGLTMGLAALGAWIGLQVYRLPGFALLGALMGGTLPFLFLRHRREARRRRLELQLADALLLIARTLQAGGSLYRAFEEIARQLPPPIAEEFRRVMLEVRLGLSITEALEHMRERVPSEDLSLAITAIQINQQVGGNLSEFLEKVASRIRERVHLQNEIRVLTASYRLSAQILTALPLLLWLVLFPINRRYMMRFFTSGLPGYAMLGLILFLVLLGLLIVHRMTRVSL</sequence>
<comment type="subcellular location">
    <subcellularLocation>
        <location evidence="1">Cell membrane</location>
        <topology evidence="1">Multi-pass membrane protein</topology>
    </subcellularLocation>
</comment>
<comment type="caution">
    <text evidence="8">The sequence shown here is derived from an EMBL/GenBank/DDBJ whole genome shotgun (WGS) entry which is preliminary data.</text>
</comment>
<organism evidence="8 9">
    <name type="scientific">Candidatus Thermoflexus japonica</name>
    <dbReference type="NCBI Taxonomy" id="2035417"/>
    <lineage>
        <taxon>Bacteria</taxon>
        <taxon>Bacillati</taxon>
        <taxon>Chloroflexota</taxon>
        <taxon>Thermoflexia</taxon>
        <taxon>Thermoflexales</taxon>
        <taxon>Thermoflexaceae</taxon>
        <taxon>Thermoflexus</taxon>
    </lineage>
</organism>
<dbReference type="Proteomes" id="UP000236642">
    <property type="component" value="Unassembled WGS sequence"/>
</dbReference>
<feature type="transmembrane region" description="Helical" evidence="6">
    <location>
        <begin position="139"/>
        <end position="158"/>
    </location>
</feature>
<dbReference type="PANTHER" id="PTHR35007">
    <property type="entry name" value="INTEGRAL MEMBRANE PROTEIN-RELATED"/>
    <property type="match status" value="1"/>
</dbReference>
<keyword evidence="5 6" id="KW-0472">Membrane</keyword>
<evidence type="ECO:0000256" key="4">
    <source>
        <dbReference type="ARBA" id="ARBA00022989"/>
    </source>
</evidence>
<evidence type="ECO:0000256" key="6">
    <source>
        <dbReference type="SAM" id="Phobius"/>
    </source>
</evidence>
<evidence type="ECO:0000313" key="8">
    <source>
        <dbReference type="EMBL" id="GBD08884.1"/>
    </source>
</evidence>
<feature type="domain" description="Type II secretion system protein GspF" evidence="7">
    <location>
        <begin position="177"/>
        <end position="303"/>
    </location>
</feature>
<dbReference type="EMBL" id="BEHY01000020">
    <property type="protein sequence ID" value="GBD08884.1"/>
    <property type="molecule type" value="Genomic_DNA"/>
</dbReference>
<dbReference type="Pfam" id="PF00482">
    <property type="entry name" value="T2SSF"/>
    <property type="match status" value="1"/>
</dbReference>
<protein>
    <recommendedName>
        <fullName evidence="7">Type II secretion system protein GspF domain-containing protein</fullName>
    </recommendedName>
</protein>
<dbReference type="AlphaFoldDB" id="A0A2H5Y613"/>
<keyword evidence="4 6" id="KW-1133">Transmembrane helix</keyword>